<reference evidence="8" key="1">
    <citation type="submission" date="2020-11" db="EMBL/GenBank/DDBJ databases">
        <authorList>
            <person name="Tran Van P."/>
        </authorList>
    </citation>
    <scope>NUCLEOTIDE SEQUENCE</scope>
</reference>
<dbReference type="EMBL" id="CAJPVJ010020660">
    <property type="protein sequence ID" value="CAG2177716.1"/>
    <property type="molecule type" value="Genomic_DNA"/>
</dbReference>
<dbReference type="GO" id="GO:0005506">
    <property type="term" value="F:iron ion binding"/>
    <property type="evidence" value="ECO:0007669"/>
    <property type="project" value="InterPro"/>
</dbReference>
<dbReference type="PANTHER" id="PTHR24302:SF15">
    <property type="entry name" value="FATTY-ACID PEROXYGENASE"/>
    <property type="match status" value="1"/>
</dbReference>
<keyword evidence="3" id="KW-0349">Heme</keyword>
<dbReference type="AlphaFoldDB" id="A0A7R9QWJ9"/>
<evidence type="ECO:0000256" key="3">
    <source>
        <dbReference type="ARBA" id="ARBA00022617"/>
    </source>
</evidence>
<dbReference type="PRINTS" id="PR00464">
    <property type="entry name" value="EP450II"/>
</dbReference>
<dbReference type="PANTHER" id="PTHR24302">
    <property type="entry name" value="CYTOCHROME P450 FAMILY 3"/>
    <property type="match status" value="1"/>
</dbReference>
<keyword evidence="7" id="KW-0503">Monooxygenase</keyword>
<evidence type="ECO:0000313" key="8">
    <source>
        <dbReference type="EMBL" id="CAD7660578.1"/>
    </source>
</evidence>
<organism evidence="8">
    <name type="scientific">Oppiella nova</name>
    <dbReference type="NCBI Taxonomy" id="334625"/>
    <lineage>
        <taxon>Eukaryota</taxon>
        <taxon>Metazoa</taxon>
        <taxon>Ecdysozoa</taxon>
        <taxon>Arthropoda</taxon>
        <taxon>Chelicerata</taxon>
        <taxon>Arachnida</taxon>
        <taxon>Acari</taxon>
        <taxon>Acariformes</taxon>
        <taxon>Sarcoptiformes</taxon>
        <taxon>Oribatida</taxon>
        <taxon>Brachypylina</taxon>
        <taxon>Oppioidea</taxon>
        <taxon>Oppiidae</taxon>
        <taxon>Oppiella</taxon>
    </lineage>
</organism>
<comment type="cofactor">
    <cofactor evidence="1">
        <name>heme</name>
        <dbReference type="ChEBI" id="CHEBI:30413"/>
    </cofactor>
</comment>
<accession>A0A7R9QWJ9</accession>
<evidence type="ECO:0000256" key="2">
    <source>
        <dbReference type="ARBA" id="ARBA00010617"/>
    </source>
</evidence>
<gene>
    <name evidence="8" type="ORF">ONB1V03_LOCUS17144</name>
</gene>
<dbReference type="Pfam" id="PF00067">
    <property type="entry name" value="p450"/>
    <property type="match status" value="1"/>
</dbReference>
<dbReference type="InterPro" id="IPR050705">
    <property type="entry name" value="Cytochrome_P450_3A"/>
</dbReference>
<dbReference type="SUPFAM" id="SSF48264">
    <property type="entry name" value="Cytochrome P450"/>
    <property type="match status" value="1"/>
</dbReference>
<evidence type="ECO:0000313" key="9">
    <source>
        <dbReference type="Proteomes" id="UP000728032"/>
    </source>
</evidence>
<evidence type="ECO:0000256" key="5">
    <source>
        <dbReference type="ARBA" id="ARBA00023002"/>
    </source>
</evidence>
<evidence type="ECO:0000256" key="4">
    <source>
        <dbReference type="ARBA" id="ARBA00022723"/>
    </source>
</evidence>
<dbReference type="Proteomes" id="UP000728032">
    <property type="component" value="Unassembled WGS sequence"/>
</dbReference>
<evidence type="ECO:0008006" key="10">
    <source>
        <dbReference type="Google" id="ProtNLM"/>
    </source>
</evidence>
<keyword evidence="5" id="KW-0560">Oxidoreductase</keyword>
<dbReference type="GO" id="GO:0020037">
    <property type="term" value="F:heme binding"/>
    <property type="evidence" value="ECO:0007669"/>
    <property type="project" value="InterPro"/>
</dbReference>
<evidence type="ECO:0000256" key="1">
    <source>
        <dbReference type="ARBA" id="ARBA00001971"/>
    </source>
</evidence>
<dbReference type="OrthoDB" id="6515010at2759"/>
<dbReference type="InterPro" id="IPR002402">
    <property type="entry name" value="Cyt_P450_E_grp-II"/>
</dbReference>
<protein>
    <recommendedName>
        <fullName evidence="10">Cytochrome P450</fullName>
    </recommendedName>
</protein>
<feature type="non-terminal residue" evidence="8">
    <location>
        <position position="1"/>
    </location>
</feature>
<feature type="non-terminal residue" evidence="8">
    <location>
        <position position="275"/>
    </location>
</feature>
<dbReference type="InterPro" id="IPR036396">
    <property type="entry name" value="Cyt_P450_sf"/>
</dbReference>
<evidence type="ECO:0000256" key="6">
    <source>
        <dbReference type="ARBA" id="ARBA00023004"/>
    </source>
</evidence>
<dbReference type="EMBL" id="OC935485">
    <property type="protein sequence ID" value="CAD7660578.1"/>
    <property type="molecule type" value="Genomic_DNA"/>
</dbReference>
<proteinExistence type="inferred from homology"/>
<comment type="similarity">
    <text evidence="2">Belongs to the cytochrome P450 family.</text>
</comment>
<dbReference type="GO" id="GO:0016705">
    <property type="term" value="F:oxidoreductase activity, acting on paired donors, with incorporation or reduction of molecular oxygen"/>
    <property type="evidence" value="ECO:0007669"/>
    <property type="project" value="InterPro"/>
</dbReference>
<sequence>YLTRNFNYWSKRGINGPKPVILFGTDLEQFFRNKSYIELDRIQQYGKIYGTFEGTKPILSVAEPELIKQILVKDFQNFTDRQNAAFHPILSKHLVVVNGDDWKRLRSTITPTFSSAKMKTMYPMIRECLTDLLDVLDTYAASNQEIDMKAMYGNYTMDVIATCAFSTKTNTHKDRKNPFMTNAVKFFRPQLSRVLMIRFFPKALLKLFNINQAADDKVVDFFFQLTRRIIQERKSGHKKHNDFIQLVLNAEKSNNVIHDENDINESHHVNEGMNK</sequence>
<name>A0A7R9QWJ9_9ACAR</name>
<dbReference type="GO" id="GO:0008395">
    <property type="term" value="F:steroid hydroxylase activity"/>
    <property type="evidence" value="ECO:0007669"/>
    <property type="project" value="TreeGrafter"/>
</dbReference>
<dbReference type="InterPro" id="IPR001128">
    <property type="entry name" value="Cyt_P450"/>
</dbReference>
<evidence type="ECO:0000256" key="7">
    <source>
        <dbReference type="ARBA" id="ARBA00023033"/>
    </source>
</evidence>
<dbReference type="Gene3D" id="1.10.630.10">
    <property type="entry name" value="Cytochrome P450"/>
    <property type="match status" value="1"/>
</dbReference>
<keyword evidence="6" id="KW-0408">Iron</keyword>
<keyword evidence="9" id="KW-1185">Reference proteome</keyword>
<keyword evidence="4" id="KW-0479">Metal-binding</keyword>